<evidence type="ECO:0000313" key="3">
    <source>
        <dbReference type="Proteomes" id="UP000177625"/>
    </source>
</evidence>
<accession>A0A1E1LYW7</accession>
<reference evidence="3" key="1">
    <citation type="submission" date="2016-03" db="EMBL/GenBank/DDBJ databases">
        <authorList>
            <person name="Guldener U."/>
        </authorList>
    </citation>
    <scope>NUCLEOTIDE SEQUENCE [LARGE SCALE GENOMIC DNA]</scope>
</reference>
<dbReference type="EMBL" id="FJVC01000071">
    <property type="protein sequence ID" value="CZT42051.1"/>
    <property type="molecule type" value="Genomic_DNA"/>
</dbReference>
<name>A0A1E1LYW7_RHYSE</name>
<feature type="compositionally biased region" description="Basic and acidic residues" evidence="1">
    <location>
        <begin position="55"/>
        <end position="68"/>
    </location>
</feature>
<evidence type="ECO:0000256" key="1">
    <source>
        <dbReference type="SAM" id="MobiDB-lite"/>
    </source>
</evidence>
<dbReference type="AlphaFoldDB" id="A0A1E1LYW7"/>
<gene>
    <name evidence="2" type="ORF">RSE6_01884</name>
</gene>
<sequence>MASLALLPSRSKPRVYYVSLADFYPGNYPPSVKRNNHLILRPHRDGGFVTGENDEQSRDMCEARRHSP</sequence>
<keyword evidence="3" id="KW-1185">Reference proteome</keyword>
<feature type="region of interest" description="Disordered" evidence="1">
    <location>
        <begin position="43"/>
        <end position="68"/>
    </location>
</feature>
<dbReference type="Proteomes" id="UP000177625">
    <property type="component" value="Unassembled WGS sequence"/>
</dbReference>
<organism evidence="2 3">
    <name type="scientific">Rhynchosporium secalis</name>
    <name type="common">Barley scald fungus</name>
    <dbReference type="NCBI Taxonomy" id="38038"/>
    <lineage>
        <taxon>Eukaryota</taxon>
        <taxon>Fungi</taxon>
        <taxon>Dikarya</taxon>
        <taxon>Ascomycota</taxon>
        <taxon>Pezizomycotina</taxon>
        <taxon>Leotiomycetes</taxon>
        <taxon>Helotiales</taxon>
        <taxon>Ploettnerulaceae</taxon>
        <taxon>Rhynchosporium</taxon>
    </lineage>
</organism>
<evidence type="ECO:0000313" key="2">
    <source>
        <dbReference type="EMBL" id="CZT42051.1"/>
    </source>
</evidence>
<protein>
    <submittedName>
        <fullName evidence="2">Uncharacterized protein</fullName>
    </submittedName>
</protein>
<proteinExistence type="predicted"/>